<dbReference type="RefSeq" id="WP_120697917.1">
    <property type="nucleotide sequence ID" value="NZ_RBDX01000011.1"/>
</dbReference>
<dbReference type="EMBL" id="RBDY01000011">
    <property type="protein sequence ID" value="RKN21598.1"/>
    <property type="molecule type" value="Genomic_DNA"/>
</dbReference>
<evidence type="ECO:0000313" key="2">
    <source>
        <dbReference type="EMBL" id="RKN21598.1"/>
    </source>
</evidence>
<proteinExistence type="predicted"/>
<dbReference type="Proteomes" id="UP000268652">
    <property type="component" value="Unassembled WGS sequence"/>
</dbReference>
<organism evidence="1 4">
    <name type="scientific">Streptomyces radicis</name>
    <dbReference type="NCBI Taxonomy" id="1750517"/>
    <lineage>
        <taxon>Bacteria</taxon>
        <taxon>Bacillati</taxon>
        <taxon>Actinomycetota</taxon>
        <taxon>Actinomycetes</taxon>
        <taxon>Kitasatosporales</taxon>
        <taxon>Streptomycetaceae</taxon>
        <taxon>Streptomyces</taxon>
    </lineage>
</organism>
<reference evidence="3 4" key="1">
    <citation type="submission" date="2018-09" db="EMBL/GenBank/DDBJ databases">
        <title>Streptomyces sp. nov. DS1-2, an endophytic actinomycete isolated from roots of Dendrobium scabrilingue.</title>
        <authorList>
            <person name="Kuncharoen N."/>
            <person name="Kudo T."/>
            <person name="Ohkuma M."/>
            <person name="Yuki M."/>
            <person name="Tanasupawat S."/>
        </authorList>
    </citation>
    <scope>NUCLEOTIDE SEQUENCE [LARGE SCALE GENOMIC DNA]</scope>
    <source>
        <strain evidence="1 4">AZ1-7</strain>
        <strain evidence="2 3">DS1-2</strain>
    </source>
</reference>
<evidence type="ECO:0000313" key="4">
    <source>
        <dbReference type="Proteomes" id="UP000275024"/>
    </source>
</evidence>
<evidence type="ECO:0000313" key="3">
    <source>
        <dbReference type="Proteomes" id="UP000268652"/>
    </source>
</evidence>
<gene>
    <name evidence="2" type="ORF">D7318_16735</name>
    <name evidence="1" type="ORF">D7319_15710</name>
</gene>
<evidence type="ECO:0000313" key="1">
    <source>
        <dbReference type="EMBL" id="RKN08367.1"/>
    </source>
</evidence>
<dbReference type="AlphaFoldDB" id="A0A3A9WQ95"/>
<dbReference type="InterPro" id="IPR046030">
    <property type="entry name" value="DUF5988"/>
</dbReference>
<dbReference type="Pfam" id="PF19450">
    <property type="entry name" value="DUF5988"/>
    <property type="match status" value="1"/>
</dbReference>
<protein>
    <submittedName>
        <fullName evidence="1">Uncharacterized protein</fullName>
    </submittedName>
</protein>
<comment type="caution">
    <text evidence="1">The sequence shown here is derived from an EMBL/GenBank/DDBJ whole genome shotgun (WGS) entry which is preliminary data.</text>
</comment>
<keyword evidence="3" id="KW-1185">Reference proteome</keyword>
<dbReference type="EMBL" id="RBDX01000011">
    <property type="protein sequence ID" value="RKN08367.1"/>
    <property type="molecule type" value="Genomic_DNA"/>
</dbReference>
<accession>A0A3A9WQ95</accession>
<name>A0A3A9WQ95_9ACTN</name>
<dbReference type="OrthoDB" id="3402203at2"/>
<sequence length="71" mass="8179">MSLPEPNVILRGGPLRGADPQRLRHVLDIEMTLKIPVGNAYEHFRPTPETVLHDGSELRVFEWTRRTYVAE</sequence>
<dbReference type="Proteomes" id="UP000275024">
    <property type="component" value="Unassembled WGS sequence"/>
</dbReference>